<dbReference type="AlphaFoldDB" id="A0A0C5C197"/>
<protein>
    <submittedName>
        <fullName evidence="2">Uncharacterized protein</fullName>
    </submittedName>
</protein>
<dbReference type="STRING" id="1582439.NPIRD3C_1905"/>
<evidence type="ECO:0000313" key="3">
    <source>
        <dbReference type="Proteomes" id="UP000032027"/>
    </source>
</evidence>
<dbReference type="HOGENOM" id="CLU_807986_0_0_2"/>
<feature type="region of interest" description="Disordered" evidence="1">
    <location>
        <begin position="61"/>
        <end position="93"/>
    </location>
</feature>
<reference evidence="3" key="1">
    <citation type="submission" date="2015-02" db="EMBL/GenBank/DDBJ databases">
        <title>Characterization of two novel Thaumarchaeota isolated from the Northern Adriatic Sea.</title>
        <authorList>
            <person name="Bayer B."/>
            <person name="Vojvoda J."/>
            <person name="Offre P."/>
            <person name="Srivastava A."/>
            <person name="Elisabeth N."/>
            <person name="Garcia J.A.L."/>
            <person name="Schleper C."/>
            <person name="Herndl G.J."/>
        </authorList>
    </citation>
    <scope>NUCLEOTIDE SEQUENCE [LARGE SCALE GENOMIC DNA]</scope>
    <source>
        <strain evidence="3">D3C</strain>
    </source>
</reference>
<reference evidence="2 3" key="2">
    <citation type="journal article" date="2016" name="ISME J.">
        <title>Physiological and genomic characterization of two novel marine thaumarchaeal strains indicates niche differentiation.</title>
        <authorList>
            <person name="Bayer B."/>
            <person name="Vojvoda J."/>
            <person name="Offre P."/>
            <person name="Alves R.J."/>
            <person name="Elisabeth N.H."/>
            <person name="Garcia J.A."/>
            <person name="Volland J.M."/>
            <person name="Srivastava A."/>
            <person name="Schleper C."/>
            <person name="Herndl G.J."/>
        </authorList>
    </citation>
    <scope>NUCLEOTIDE SEQUENCE [LARGE SCALE GENOMIC DNA]</scope>
    <source>
        <strain evidence="2 3">D3C</strain>
    </source>
</reference>
<organism evidence="2 3">
    <name type="scientific">Nitrosopumilus piranensis</name>
    <dbReference type="NCBI Taxonomy" id="1582439"/>
    <lineage>
        <taxon>Archaea</taxon>
        <taxon>Nitrososphaerota</taxon>
        <taxon>Nitrososphaeria</taxon>
        <taxon>Nitrosopumilales</taxon>
        <taxon>Nitrosopumilaceae</taxon>
        <taxon>Nitrosopumilus</taxon>
    </lineage>
</organism>
<evidence type="ECO:0000313" key="2">
    <source>
        <dbReference type="EMBL" id="AJM93115.1"/>
    </source>
</evidence>
<keyword evidence="3" id="KW-1185">Reference proteome</keyword>
<dbReference type="GeneID" id="41600986"/>
<sequence length="342" mass="36733">MTKTTIMAFFTVAVLLTGVIAGPAGFVQFAEAVKSKGTSLTEIGSKKVCGDRLCSEIPKEEKPVEKKKKEAVKSEKKAESAEKAKDAPKKDMKAETMEKAKEAHSMKVPKTMSGVLTSVQDPGQGHENHQLAIILPPSDKVYRGHLTYAASENVQLVALHGPLKKGMDKGQAIWSPDGKTKFGLTFVDKETSAGVWQFSGNAIAVHTKNPEPFTVTYSVTYTERVVDGEKVFRGTTTSSQDPGIGHESHQLAVLLAPRDKAYSGHLTYDASEPVQIVTLLGPMSKGELAGMPSWTPDGETHYALILVPSKAAGSVQFTGNALALHTMNSDPFTVSYSMVLAK</sequence>
<name>A0A0C5C197_9ARCH</name>
<dbReference type="EMBL" id="CP010868">
    <property type="protein sequence ID" value="AJM93115.1"/>
    <property type="molecule type" value="Genomic_DNA"/>
</dbReference>
<accession>A0A0C5C197</accession>
<dbReference type="PATRIC" id="fig|1582439.9.peg.1968"/>
<reference evidence="2 3" key="3">
    <citation type="journal article" date="2019" name="Int. J. Syst. Evol. Microbiol.">
        <title>Nitrosopumilus adriaticus sp. nov. and Nitrosopumilus piranensis sp. nov., two ammonia-oxidizing archaea from the Adriatic Sea and members of the class Nitrososphaeria.</title>
        <authorList>
            <person name="Bayer B."/>
            <person name="Vojvoda J."/>
            <person name="Reinthaler T."/>
            <person name="Reyes C."/>
            <person name="Pinto M."/>
            <person name="Herndl G.J."/>
        </authorList>
    </citation>
    <scope>NUCLEOTIDE SEQUENCE [LARGE SCALE GENOMIC DNA]</scope>
    <source>
        <strain evidence="2 3">D3C</strain>
    </source>
</reference>
<gene>
    <name evidence="2" type="ORF">NPIRD3C_1905</name>
</gene>
<proteinExistence type="predicted"/>
<dbReference type="KEGG" id="nid:NPIRD3C_1905"/>
<dbReference type="OrthoDB" id="10181at2157"/>
<dbReference type="Proteomes" id="UP000032027">
    <property type="component" value="Chromosome"/>
</dbReference>
<evidence type="ECO:0000256" key="1">
    <source>
        <dbReference type="SAM" id="MobiDB-lite"/>
    </source>
</evidence>
<dbReference type="RefSeq" id="WP_148703831.1">
    <property type="nucleotide sequence ID" value="NZ_CP010868.1"/>
</dbReference>